<dbReference type="RefSeq" id="WP_209655752.1">
    <property type="nucleotide sequence ID" value="NZ_JAGJCB010000014.1"/>
</dbReference>
<proteinExistence type="predicted"/>
<gene>
    <name evidence="1" type="ORF">J8H85_13545</name>
</gene>
<evidence type="ECO:0000313" key="2">
    <source>
        <dbReference type="Proteomes" id="UP000670776"/>
    </source>
</evidence>
<sequence>MIFKKIQDVKSVEVICDEVIYNGTDENNNDITIKFDTDTFTYWLDEIKEGIEIEEKFSNDWVFDRDGNIHPKENEHLL</sequence>
<evidence type="ECO:0000313" key="1">
    <source>
        <dbReference type="EMBL" id="MBP0904860.1"/>
    </source>
</evidence>
<dbReference type="EMBL" id="JAGJCB010000014">
    <property type="protein sequence ID" value="MBP0904860.1"/>
    <property type="molecule type" value="Genomic_DNA"/>
</dbReference>
<name>A0ABS4BW96_9FLAO</name>
<comment type="caution">
    <text evidence="1">The sequence shown here is derived from an EMBL/GenBank/DDBJ whole genome shotgun (WGS) entry which is preliminary data.</text>
</comment>
<reference evidence="1 2" key="1">
    <citation type="submission" date="2021-04" db="EMBL/GenBank/DDBJ databases">
        <title>Mariniflexile gromovii gen. nov., sp. nov., a gliding bacterium isolated from the sea urchin Strongylocentrotus intermedius.</title>
        <authorList>
            <person name="Ko S."/>
            <person name="Le V."/>
            <person name="Ahn C.-Y."/>
            <person name="Oh H.-M."/>
        </authorList>
    </citation>
    <scope>NUCLEOTIDE SEQUENCE [LARGE SCALE GENOMIC DNA]</scope>
    <source>
        <strain evidence="1 2">KCTC 12570</strain>
    </source>
</reference>
<dbReference type="Proteomes" id="UP000670776">
    <property type="component" value="Unassembled WGS sequence"/>
</dbReference>
<accession>A0ABS4BW96</accession>
<protein>
    <submittedName>
        <fullName evidence="1">Uncharacterized protein</fullName>
    </submittedName>
</protein>
<keyword evidence="2" id="KW-1185">Reference proteome</keyword>
<organism evidence="1 2">
    <name type="scientific">Mariniflexile gromovii</name>
    <dbReference type="NCBI Taxonomy" id="362523"/>
    <lineage>
        <taxon>Bacteria</taxon>
        <taxon>Pseudomonadati</taxon>
        <taxon>Bacteroidota</taxon>
        <taxon>Flavobacteriia</taxon>
        <taxon>Flavobacteriales</taxon>
        <taxon>Flavobacteriaceae</taxon>
        <taxon>Mariniflexile</taxon>
    </lineage>
</organism>